<comment type="similarity">
    <text evidence="5">Belongs to the NtaA/SnaA/DszA monooxygenase family.</text>
</comment>
<dbReference type="NCBIfam" id="TIGR03860">
    <property type="entry name" value="FMN_nitrolo"/>
    <property type="match status" value="1"/>
</dbReference>
<keyword evidence="2 6" id="KW-0288">FMN</keyword>
<dbReference type="EC" id="1.14.13.-" evidence="8"/>
<dbReference type="InterPro" id="IPR016215">
    <property type="entry name" value="NTA_MOA"/>
</dbReference>
<dbReference type="GO" id="GO:0016705">
    <property type="term" value="F:oxidoreductase activity, acting on paired donors, with incorporation or reduction of molecular oxygen"/>
    <property type="evidence" value="ECO:0007669"/>
    <property type="project" value="InterPro"/>
</dbReference>
<dbReference type="eggNOG" id="COG2141">
    <property type="taxonomic scope" value="Bacteria"/>
</dbReference>
<dbReference type="AlphaFoldDB" id="S5XJG4"/>
<evidence type="ECO:0000256" key="5">
    <source>
        <dbReference type="ARBA" id="ARBA00033748"/>
    </source>
</evidence>
<feature type="binding site" evidence="6">
    <location>
        <position position="96"/>
    </location>
    <ligand>
        <name>FMN</name>
        <dbReference type="ChEBI" id="CHEBI:58210"/>
    </ligand>
</feature>
<proteinExistence type="inferred from homology"/>
<name>S5XJG4_PARAH</name>
<evidence type="ECO:0000256" key="4">
    <source>
        <dbReference type="ARBA" id="ARBA00023033"/>
    </source>
</evidence>
<dbReference type="PANTHER" id="PTHR30011">
    <property type="entry name" value="ALKANESULFONATE MONOOXYGENASE-RELATED"/>
    <property type="match status" value="1"/>
</dbReference>
<dbReference type="HOGENOM" id="CLU_022256_1_2_5"/>
<dbReference type="RefSeq" id="WP_020948964.1">
    <property type="nucleotide sequence ID" value="NC_022041.1"/>
</dbReference>
<evidence type="ECO:0000313" key="8">
    <source>
        <dbReference type="EMBL" id="AGT07324.1"/>
    </source>
</evidence>
<protein>
    <submittedName>
        <fullName evidence="8">Nitrilotriacetate monooxygenase</fullName>
        <ecNumber evidence="8">1.14.13.-</ecNumber>
    </submittedName>
</protein>
<keyword evidence="3 8" id="KW-0560">Oxidoreductase</keyword>
<evidence type="ECO:0000259" key="7">
    <source>
        <dbReference type="Pfam" id="PF00296"/>
    </source>
</evidence>
<dbReference type="InterPro" id="IPR011251">
    <property type="entry name" value="Luciferase-like_dom"/>
</dbReference>
<dbReference type="InterPro" id="IPR051260">
    <property type="entry name" value="Diverse_substr_monoxygenases"/>
</dbReference>
<feature type="binding site" evidence="6">
    <location>
        <position position="150"/>
    </location>
    <ligand>
        <name>FMN</name>
        <dbReference type="ChEBI" id="CHEBI:58210"/>
    </ligand>
</feature>
<dbReference type="KEGG" id="pami:JCM7686_0213"/>
<accession>S5XJG4</accession>
<feature type="binding site" evidence="6">
    <location>
        <position position="219"/>
    </location>
    <ligand>
        <name>FMN</name>
        <dbReference type="ChEBI" id="CHEBI:58210"/>
    </ligand>
</feature>
<evidence type="ECO:0000256" key="3">
    <source>
        <dbReference type="ARBA" id="ARBA00023002"/>
    </source>
</evidence>
<evidence type="ECO:0000256" key="2">
    <source>
        <dbReference type="ARBA" id="ARBA00022643"/>
    </source>
</evidence>
<dbReference type="GO" id="GO:0004497">
    <property type="term" value="F:monooxygenase activity"/>
    <property type="evidence" value="ECO:0007669"/>
    <property type="project" value="UniProtKB-KW"/>
</dbReference>
<keyword evidence="1 6" id="KW-0285">Flavoprotein</keyword>
<dbReference type="Pfam" id="PF00296">
    <property type="entry name" value="Bac_luciferase"/>
    <property type="match status" value="1"/>
</dbReference>
<dbReference type="OrthoDB" id="7239898at2"/>
<keyword evidence="9" id="KW-1185">Reference proteome</keyword>
<evidence type="ECO:0000256" key="6">
    <source>
        <dbReference type="PIRSR" id="PIRSR000337-1"/>
    </source>
</evidence>
<keyword evidence="4 8" id="KW-0503">Monooxygenase</keyword>
<dbReference type="PATRIC" id="fig|1367847.3.peg.157"/>
<dbReference type="STRING" id="1367847.JCM7686_0213"/>
<dbReference type="PANTHER" id="PTHR30011:SF16">
    <property type="entry name" value="C2H2 FINGER DOMAIN TRANSCRIPTION FACTOR (EUROFUNG)-RELATED"/>
    <property type="match status" value="1"/>
</dbReference>
<organism evidence="8 9">
    <name type="scientific">Paracoccus aminophilus JCM 7686</name>
    <dbReference type="NCBI Taxonomy" id="1367847"/>
    <lineage>
        <taxon>Bacteria</taxon>
        <taxon>Pseudomonadati</taxon>
        <taxon>Pseudomonadota</taxon>
        <taxon>Alphaproteobacteria</taxon>
        <taxon>Rhodobacterales</taxon>
        <taxon>Paracoccaceae</taxon>
        <taxon>Paracoccus</taxon>
    </lineage>
</organism>
<reference evidence="8 9" key="1">
    <citation type="journal article" date="2014" name="BMC Genomics">
        <title>Architecture and functions of a multipartite genome of the methylotrophic bacterium Paracoccus aminophilus JCM 7686, containing primary and secondary chromids.</title>
        <authorList>
            <person name="Dziewit L."/>
            <person name="Czarnecki J."/>
            <person name="Wibberg D."/>
            <person name="Radlinska M."/>
            <person name="Mrozek P."/>
            <person name="Szymczak M."/>
            <person name="Schluter A."/>
            <person name="Puhler A."/>
            <person name="Bartosik D."/>
        </authorList>
    </citation>
    <scope>NUCLEOTIDE SEQUENCE [LARGE SCALE GENOMIC DNA]</scope>
    <source>
        <strain evidence="8">JCM 7686</strain>
    </source>
</reference>
<dbReference type="PIRSF" id="PIRSF000337">
    <property type="entry name" value="NTA_MOA"/>
    <property type="match status" value="1"/>
</dbReference>
<dbReference type="Gene3D" id="3.20.20.30">
    <property type="entry name" value="Luciferase-like domain"/>
    <property type="match status" value="1"/>
</dbReference>
<dbReference type="InterPro" id="IPR036661">
    <property type="entry name" value="Luciferase-like_sf"/>
</dbReference>
<dbReference type="Proteomes" id="UP000015480">
    <property type="component" value="Chromosome"/>
</dbReference>
<evidence type="ECO:0000256" key="1">
    <source>
        <dbReference type="ARBA" id="ARBA00022630"/>
    </source>
</evidence>
<dbReference type="EMBL" id="CP006650">
    <property type="protein sequence ID" value="AGT07324.1"/>
    <property type="molecule type" value="Genomic_DNA"/>
</dbReference>
<sequence>MARAQRELHLNIGLNTTGYIEPAWRHGATRLEDINDPNFYLEIARLAHQGRFDALFLSDHPALRTGANTRPFHTIDPLILLTHLAAQVPDIGLVATMSTTYNSPYNLARRAQSVDVMSGGRLIVNMVSSFNPDVAANFGAEPLPPRKARYDRANEFLDVVKQLWTSWTPGAKPAPDGQFWEASTGAPIDFKGEYFSIKGPLNVPVSPQRHPVIAQAGGSESGIAFAARHGEIIYANVLSRQAGQAFRAKLNAKAVEFGRDPAEILLVPGLVPFVADTREEALRLHERLHGAANEEELLAQFLRQFGLDPARIDPDKVLTAEEVMPDPEQGGALGFLLGMVELLRHEELTPRQAIRRSAGHHRAVIGTPEEVAEAIIDLWQDGTVDGYTVQPPRIREDTQIFVEKVIPILQSRGVFRDAYRSGETIRERYGLTAV</sequence>
<gene>
    <name evidence="8" type="ORF">JCM7686_0213</name>
</gene>
<evidence type="ECO:0000313" key="9">
    <source>
        <dbReference type="Proteomes" id="UP000015480"/>
    </source>
</evidence>
<dbReference type="SUPFAM" id="SSF51679">
    <property type="entry name" value="Bacterial luciferase-like"/>
    <property type="match status" value="1"/>
</dbReference>
<feature type="domain" description="Luciferase-like" evidence="7">
    <location>
        <begin position="25"/>
        <end position="384"/>
    </location>
</feature>
<feature type="binding site" evidence="6">
    <location>
        <position position="59"/>
    </location>
    <ligand>
        <name>FMN</name>
        <dbReference type="ChEBI" id="CHEBI:58210"/>
    </ligand>
</feature>